<evidence type="ECO:0000256" key="11">
    <source>
        <dbReference type="SAM" id="MobiDB-lite"/>
    </source>
</evidence>
<dbReference type="SMART" id="SM00022">
    <property type="entry name" value="PLAc"/>
    <property type="match status" value="1"/>
</dbReference>
<dbReference type="OrthoDB" id="4084751at2759"/>
<dbReference type="GeneID" id="71982160"/>
<sequence length="1501" mass="163952">MTRPYTSSPMIRRALEQARAVNRRKSDLKGTAQSGDATSNIVSEANGLVEHLGDELPDAIGYTSADDQQSAEHQLLAETNARPTAPTTQRIRKEGKLRKVGHIGLGASSQRRLGKTTKARPDQYDLGGSPQKPRHAPTGLLDGPPQPSPLKKQRKAQQAEQARALAATTTLNDATSTLQVPPSDLVETEGAAIPRRSPRKSKGSERGQSPQVMVKQGHLDAHDILPDATQVHAGESGRTEPNEDEPAQSSPQKRSHGRPRKHREEAAGCIEARGTALGPQEQQPVSPTPAGQRSSGTKRDSAGAHEVQSAIPEEVPTKSHAEQPPPVGELDPEEDQEPVGTDEPRNEPGPPRIDRVRTTGLLPENTPDNIVEDTELDARPTQQAQKRKRLPEQANTSTKRQQKERRFTSQADVPQTTDASIGELEANQDDENDQRLLGQWQALNRIFRSVKKVGVTVKDGEEQDPVRLDLKAQDVIEIKRLCSKAKDVLLRFRDEPGSRNDLPDPPEELDEIRARIRGLCGKNGDYPPNFSSRRKPLDIYFHLIPRILVRLLRTMVQVYYDTDKRTGDAASDLTEAHLTTIADFIGVIRLMGAGAELYTARPDTELALVKSVKNGLLVPLRNVRSVFKEHLAKCGRARQAEARRLEREQEDARQEQREQQDKRHKAERAKLLKKWMSLHDHRRFVERGLISREKQKHLRFPDPAEAELEYDATGGHFQRQTVFPARIGPPPAAAAKARAAIWPLKAIEALSHGLERHAGPLVYENIFSEHCRDARGMLNQYNVTEIVIAAADLKPLLEQFDMNELGYVREWIDSIPVWPKVYQYVDEEDGMEDEAVENHTAFIAAASLLGSAAANPYPHQLDAEAAVGALALLKRALPANAPHGYTPQTTACPAATPTIRSAARLSPNETEWLQVRRNATLDPMKELLGRMNIAGFDANQYINDHQNNASALPNIGIAISGGGYRAMLNGAGVLHAFDSRTPNSTSAGQLGGLLQAATYLSGLSGGSWLVGSLYSNNFTSVNQILAMDTDADDSGDVWQLGNSIFEGPESGGIQLLSSVNYYSALLDQVHGKEDAGFNTTITDYWGRALAYQLVNATNGGPEYTFSSIARQDWFTQGTAPLPLIVADGRNPGELLVGTNSTIYTINPWELGSDDPTVYGHAPLRYVGTNFTNGSPLNNDRCVVGFDSVSYVMGTSSSLFNAILTTVGAVNTTDLLSDALKSALEAILKPIGADNEDIADWVNPFLGYNNDTNPVAGLETLTLVDGGEDGQNIPLHPLIQPNRHVDVIFAVDTSADTNASLPTNASSTGWPDGVSIITTYERSLAEIGNNTAFPAVPDINTFFNLGLNNNITFFGCDAANISGQAPLVVYMPNAPYVYFSNTSTYKMDYNDTERNAMILNGYNLATQGNSSLDAEWPACVGCAILSRSFGRTNTDVPEVCTQCFSRYCWDGRVDSSPPGDYTPPYKLGEENVLKVTSSASREWEVSVFVAMSAAFMVGAFVI</sequence>
<dbReference type="PANTHER" id="PTHR10728">
    <property type="entry name" value="CYTOSOLIC PHOSPHOLIPASE A2"/>
    <property type="match status" value="1"/>
</dbReference>
<feature type="compositionally biased region" description="Polar residues" evidence="11">
    <location>
        <begin position="408"/>
        <end position="418"/>
    </location>
</feature>
<dbReference type="CDD" id="cd07203">
    <property type="entry name" value="cPLA2_Fungal_PLB"/>
    <property type="match status" value="1"/>
</dbReference>
<evidence type="ECO:0000256" key="1">
    <source>
        <dbReference type="ARBA" id="ARBA00008780"/>
    </source>
</evidence>
<dbReference type="RefSeq" id="XP_047757036.1">
    <property type="nucleotide sequence ID" value="XM_047901430.1"/>
</dbReference>
<feature type="compositionally biased region" description="Basic and acidic residues" evidence="11">
    <location>
        <begin position="342"/>
        <end position="357"/>
    </location>
</feature>
<evidence type="ECO:0000256" key="6">
    <source>
        <dbReference type="ARBA" id="ARBA00023098"/>
    </source>
</evidence>
<evidence type="ECO:0000256" key="8">
    <source>
        <dbReference type="ARBA" id="ARBA00049531"/>
    </source>
</evidence>
<gene>
    <name evidence="13" type="ORF">CLAFUR5_02282</name>
</gene>
<keyword evidence="5 9" id="KW-0442">Lipid degradation</keyword>
<name>A0A9Q8L8C5_PASFU</name>
<reference evidence="13" key="2">
    <citation type="journal article" date="2022" name="Microb. Genom.">
        <title>A chromosome-scale genome assembly of the tomato pathogen Cladosporium fulvum reveals a compartmentalized genome architecture and the presence of a dispensable chromosome.</title>
        <authorList>
            <person name="Zaccaron A.Z."/>
            <person name="Chen L.H."/>
            <person name="Samaras A."/>
            <person name="Stergiopoulos I."/>
        </authorList>
    </citation>
    <scope>NUCLEOTIDE SEQUENCE</scope>
    <source>
        <strain evidence="13">Race5_Kim</strain>
    </source>
</reference>
<keyword evidence="3" id="KW-0732">Signal</keyword>
<evidence type="ECO:0000313" key="14">
    <source>
        <dbReference type="Proteomes" id="UP000756132"/>
    </source>
</evidence>
<comment type="similarity">
    <text evidence="1 10">Belongs to the lysophospholipase family.</text>
</comment>
<dbReference type="SUPFAM" id="SSF52151">
    <property type="entry name" value="FabD/lysophospholipase-like"/>
    <property type="match status" value="1"/>
</dbReference>
<dbReference type="Pfam" id="PF01735">
    <property type="entry name" value="PLA2_B"/>
    <property type="match status" value="1"/>
</dbReference>
<dbReference type="EC" id="3.1.1.5" evidence="2 10"/>
<dbReference type="GO" id="GO:0004622">
    <property type="term" value="F:phosphatidylcholine lysophospholipase activity"/>
    <property type="evidence" value="ECO:0007669"/>
    <property type="project" value="UniProtKB-EC"/>
</dbReference>
<feature type="compositionally biased region" description="Basic and acidic residues" evidence="11">
    <location>
        <begin position="645"/>
        <end position="661"/>
    </location>
</feature>
<evidence type="ECO:0000256" key="2">
    <source>
        <dbReference type="ARBA" id="ARBA00013274"/>
    </source>
</evidence>
<evidence type="ECO:0000313" key="13">
    <source>
        <dbReference type="EMBL" id="UJO12670.1"/>
    </source>
</evidence>
<reference evidence="13" key="1">
    <citation type="submission" date="2021-12" db="EMBL/GenBank/DDBJ databases">
        <authorList>
            <person name="Zaccaron A."/>
            <person name="Stergiopoulos I."/>
        </authorList>
    </citation>
    <scope>NUCLEOTIDE SEQUENCE</scope>
    <source>
        <strain evidence="13">Race5_Kim</strain>
    </source>
</reference>
<dbReference type="InterPro" id="IPR016035">
    <property type="entry name" value="Acyl_Trfase/lysoPLipase"/>
</dbReference>
<evidence type="ECO:0000256" key="7">
    <source>
        <dbReference type="ARBA" id="ARBA00023180"/>
    </source>
</evidence>
<feature type="compositionally biased region" description="Polar residues" evidence="11">
    <location>
        <begin position="31"/>
        <end position="42"/>
    </location>
</feature>
<feature type="region of interest" description="Disordered" evidence="11">
    <location>
        <begin position="58"/>
        <end position="418"/>
    </location>
</feature>
<feature type="compositionally biased region" description="Low complexity" evidence="11">
    <location>
        <begin position="156"/>
        <end position="179"/>
    </location>
</feature>
<dbReference type="InterPro" id="IPR002642">
    <property type="entry name" value="LysoPLipase_cat_dom"/>
</dbReference>
<dbReference type="GO" id="GO:0005829">
    <property type="term" value="C:cytosol"/>
    <property type="evidence" value="ECO:0007669"/>
    <property type="project" value="TreeGrafter"/>
</dbReference>
<evidence type="ECO:0000256" key="3">
    <source>
        <dbReference type="ARBA" id="ARBA00022729"/>
    </source>
</evidence>
<accession>A0A9Q8L8C5</accession>
<dbReference type="Proteomes" id="UP000756132">
    <property type="component" value="Chromosome 1"/>
</dbReference>
<feature type="compositionally biased region" description="Polar residues" evidence="11">
    <location>
        <begin position="280"/>
        <end position="295"/>
    </location>
</feature>
<feature type="region of interest" description="Disordered" evidence="11">
    <location>
        <begin position="645"/>
        <end position="666"/>
    </location>
</feature>
<dbReference type="GO" id="GO:0004623">
    <property type="term" value="F:phospholipase A2 activity"/>
    <property type="evidence" value="ECO:0007669"/>
    <property type="project" value="TreeGrafter"/>
</dbReference>
<dbReference type="Gene3D" id="3.40.1090.10">
    <property type="entry name" value="Cytosolic phospholipase A2 catalytic domain"/>
    <property type="match status" value="1"/>
</dbReference>
<evidence type="ECO:0000256" key="9">
    <source>
        <dbReference type="PROSITE-ProRule" id="PRU00555"/>
    </source>
</evidence>
<evidence type="ECO:0000256" key="10">
    <source>
        <dbReference type="RuleBase" id="RU362103"/>
    </source>
</evidence>
<feature type="domain" description="PLA2c" evidence="12">
    <location>
        <begin position="891"/>
        <end position="1453"/>
    </location>
</feature>
<dbReference type="GO" id="GO:0005783">
    <property type="term" value="C:endoplasmic reticulum"/>
    <property type="evidence" value="ECO:0007669"/>
    <property type="project" value="TreeGrafter"/>
</dbReference>
<proteinExistence type="inferred from homology"/>
<feature type="region of interest" description="Disordered" evidence="11">
    <location>
        <begin position="19"/>
        <end position="42"/>
    </location>
</feature>
<dbReference type="GO" id="GO:0046475">
    <property type="term" value="P:glycerophospholipid catabolic process"/>
    <property type="evidence" value="ECO:0007669"/>
    <property type="project" value="TreeGrafter"/>
</dbReference>
<comment type="catalytic activity">
    <reaction evidence="8 10">
        <text>a 1-acyl-sn-glycero-3-phosphocholine + H2O = sn-glycerol 3-phosphocholine + a fatty acid + H(+)</text>
        <dbReference type="Rhea" id="RHEA:15177"/>
        <dbReference type="ChEBI" id="CHEBI:15377"/>
        <dbReference type="ChEBI" id="CHEBI:15378"/>
        <dbReference type="ChEBI" id="CHEBI:16870"/>
        <dbReference type="ChEBI" id="CHEBI:28868"/>
        <dbReference type="ChEBI" id="CHEBI:58168"/>
        <dbReference type="EC" id="3.1.1.5"/>
    </reaction>
</comment>
<dbReference type="FunFam" id="3.40.1090.10:FF:000010">
    <property type="entry name" value="Lysophospholipase"/>
    <property type="match status" value="1"/>
</dbReference>
<dbReference type="KEGG" id="ffu:CLAFUR5_02282"/>
<evidence type="ECO:0000256" key="4">
    <source>
        <dbReference type="ARBA" id="ARBA00022801"/>
    </source>
</evidence>
<keyword evidence="4 9" id="KW-0378">Hydrolase</keyword>
<keyword evidence="6 9" id="KW-0443">Lipid metabolism</keyword>
<dbReference type="EMBL" id="CP090163">
    <property type="protein sequence ID" value="UJO12670.1"/>
    <property type="molecule type" value="Genomic_DNA"/>
</dbReference>
<protein>
    <recommendedName>
        <fullName evidence="2 10">Lysophospholipase</fullName>
        <ecNumber evidence="2 10">3.1.1.5</ecNumber>
    </recommendedName>
</protein>
<keyword evidence="14" id="KW-1185">Reference proteome</keyword>
<dbReference type="PROSITE" id="PS51210">
    <property type="entry name" value="PLA2C"/>
    <property type="match status" value="1"/>
</dbReference>
<organism evidence="13 14">
    <name type="scientific">Passalora fulva</name>
    <name type="common">Tomato leaf mold</name>
    <name type="synonym">Cladosporium fulvum</name>
    <dbReference type="NCBI Taxonomy" id="5499"/>
    <lineage>
        <taxon>Eukaryota</taxon>
        <taxon>Fungi</taxon>
        <taxon>Dikarya</taxon>
        <taxon>Ascomycota</taxon>
        <taxon>Pezizomycotina</taxon>
        <taxon>Dothideomycetes</taxon>
        <taxon>Dothideomycetidae</taxon>
        <taxon>Mycosphaerellales</taxon>
        <taxon>Mycosphaerellaceae</taxon>
        <taxon>Fulvia</taxon>
    </lineage>
</organism>
<evidence type="ECO:0000259" key="12">
    <source>
        <dbReference type="PROSITE" id="PS51210"/>
    </source>
</evidence>
<keyword evidence="7" id="KW-0325">Glycoprotein</keyword>
<evidence type="ECO:0000256" key="5">
    <source>
        <dbReference type="ARBA" id="ARBA00022963"/>
    </source>
</evidence>
<dbReference type="PANTHER" id="PTHR10728:SF33">
    <property type="entry name" value="LYSOPHOSPHOLIPASE 1-RELATED"/>
    <property type="match status" value="1"/>
</dbReference>